<evidence type="ECO:0000256" key="1">
    <source>
        <dbReference type="ARBA" id="ARBA00007734"/>
    </source>
</evidence>
<dbReference type="PANTHER" id="PTHR37423">
    <property type="entry name" value="SOLUBLE LYTIC MUREIN TRANSGLYCOSYLASE-RELATED"/>
    <property type="match status" value="1"/>
</dbReference>
<evidence type="ECO:0000259" key="5">
    <source>
        <dbReference type="Pfam" id="PF01464"/>
    </source>
</evidence>
<dbReference type="Gene3D" id="1.25.20.10">
    <property type="entry name" value="Bacterial muramidases"/>
    <property type="match status" value="1"/>
</dbReference>
<dbReference type="EMBL" id="JAGIZB010000011">
    <property type="protein sequence ID" value="MBP0445738.1"/>
    <property type="molecule type" value="Genomic_DNA"/>
</dbReference>
<dbReference type="SUPFAM" id="SSF48435">
    <property type="entry name" value="Bacterial muramidases"/>
    <property type="match status" value="1"/>
</dbReference>
<evidence type="ECO:0000256" key="4">
    <source>
        <dbReference type="SAM" id="SignalP"/>
    </source>
</evidence>
<gene>
    <name evidence="6" type="ORF">J8J14_13235</name>
</gene>
<evidence type="ECO:0000256" key="2">
    <source>
        <dbReference type="ARBA" id="ARBA00009387"/>
    </source>
</evidence>
<dbReference type="Proteomes" id="UP000681594">
    <property type="component" value="Unassembled WGS sequence"/>
</dbReference>
<dbReference type="InterPro" id="IPR008258">
    <property type="entry name" value="Transglycosylase_SLT_dom_1"/>
</dbReference>
<evidence type="ECO:0000313" key="6">
    <source>
        <dbReference type="EMBL" id="MBP0445738.1"/>
    </source>
</evidence>
<name>A0ABS4AFD2_9PROT</name>
<dbReference type="Gene3D" id="1.10.530.10">
    <property type="match status" value="1"/>
</dbReference>
<feature type="signal peptide" evidence="4">
    <location>
        <begin position="1"/>
        <end position="30"/>
    </location>
</feature>
<proteinExistence type="inferred from homology"/>
<evidence type="ECO:0000256" key="3">
    <source>
        <dbReference type="ARBA" id="ARBA00022729"/>
    </source>
</evidence>
<sequence>MAPRRPRAVPRLALLLGFGLAATSLPSAQAQPWASEAQRAAGRAALGLANGSRHAAAAETAAQADPVVRKITAWLRLLQRGQATPGELVAWVAANPDWPLPQTMNRRVEDALAADPDDALALAHFRRNPPLTLGGAQRYADALARSGDDTRAREVIRTAWAGGLEDAGVETAFAERHAAILTPEDRWRRFDRFFLSRDLGDAARAAAWVDPGRRGLADARLAIATERAAPVTAGDDLGLLAASARVLRRQDRDAEAAAAWAAAAPLQRDLPPEAAKAIWNERHVLARKLVRLGQDRPAYQVASQHGQAEGEGRLDAEFLAGWIALRRLNEPALAARHFVTLGENSASVITRARSAYWEGRALAASDPARARGRFGEAAQLGTAFYGQLAALALGEDEAQLSARIRAIAPPQPTEEARRLFLGRELASAAAALADLGDHRRARLFLLRMEELAADPADRVLIAQLGMSLGRPDHAVWIARRAGADGVMLLPEGWPTPYATPSAVLEPALVNAIARQESNFDTEAVSSANARGLMQLLPATAAAVARKLGIPHQTGWLTSDPVHNMRLGSQYLADQMARFEGNLALAAAAYNAGPGRVREWLGTYGMPGEGGVDVIDWIEMIPFSETRNYVQRVVENAVVYRAREAGTAGQPHPLKPWMAGP</sequence>
<dbReference type="SUPFAM" id="SSF53955">
    <property type="entry name" value="Lysozyme-like"/>
    <property type="match status" value="1"/>
</dbReference>
<comment type="caution">
    <text evidence="6">The sequence shown here is derived from an EMBL/GenBank/DDBJ whole genome shotgun (WGS) entry which is preliminary data.</text>
</comment>
<comment type="similarity">
    <text evidence="1">Belongs to the transglycosylase Slt family.</text>
</comment>
<accession>A0ABS4AFD2</accession>
<organism evidence="6 7">
    <name type="scientific">Pararoseomonas baculiformis</name>
    <dbReference type="NCBI Taxonomy" id="2820812"/>
    <lineage>
        <taxon>Bacteria</taxon>
        <taxon>Pseudomonadati</taxon>
        <taxon>Pseudomonadota</taxon>
        <taxon>Alphaproteobacteria</taxon>
        <taxon>Acetobacterales</taxon>
        <taxon>Acetobacteraceae</taxon>
        <taxon>Pararoseomonas</taxon>
    </lineage>
</organism>
<dbReference type="PANTHER" id="PTHR37423:SF2">
    <property type="entry name" value="MEMBRANE-BOUND LYTIC MUREIN TRANSGLYCOSYLASE C"/>
    <property type="match status" value="1"/>
</dbReference>
<protein>
    <submittedName>
        <fullName evidence="6">Lytic transglycosylase domain-containing protein</fullName>
    </submittedName>
</protein>
<feature type="chain" id="PRO_5046034131" evidence="4">
    <location>
        <begin position="31"/>
        <end position="660"/>
    </location>
</feature>
<dbReference type="Pfam" id="PF01464">
    <property type="entry name" value="SLT"/>
    <property type="match status" value="1"/>
</dbReference>
<dbReference type="InterPro" id="IPR008939">
    <property type="entry name" value="Lytic_TGlycosylase_superhlx_U"/>
</dbReference>
<evidence type="ECO:0000313" key="7">
    <source>
        <dbReference type="Proteomes" id="UP000681594"/>
    </source>
</evidence>
<feature type="domain" description="Transglycosylase SLT" evidence="5">
    <location>
        <begin position="504"/>
        <end position="603"/>
    </location>
</feature>
<keyword evidence="3 4" id="KW-0732">Signal</keyword>
<keyword evidence="7" id="KW-1185">Reference proteome</keyword>
<dbReference type="InterPro" id="IPR023346">
    <property type="entry name" value="Lysozyme-like_dom_sf"/>
</dbReference>
<comment type="similarity">
    <text evidence="2">Belongs to the virb1 family.</text>
</comment>
<dbReference type="CDD" id="cd13401">
    <property type="entry name" value="Slt70-like"/>
    <property type="match status" value="1"/>
</dbReference>
<reference evidence="6 7" key="1">
    <citation type="submission" date="2021-03" db="EMBL/GenBank/DDBJ databases">
        <authorList>
            <person name="So Y."/>
        </authorList>
    </citation>
    <scope>NUCLEOTIDE SEQUENCE [LARGE SCALE GENOMIC DNA]</scope>
    <source>
        <strain evidence="6 7">SSH11</strain>
    </source>
</reference>